<organism evidence="4">
    <name type="scientific">Streptomyces sp. R33</name>
    <dbReference type="NCBI Taxonomy" id="3238629"/>
    <lineage>
        <taxon>Bacteria</taxon>
        <taxon>Bacillati</taxon>
        <taxon>Actinomycetota</taxon>
        <taxon>Actinomycetes</taxon>
        <taxon>Kitasatosporales</taxon>
        <taxon>Streptomycetaceae</taxon>
        <taxon>Streptomyces</taxon>
    </lineage>
</organism>
<proteinExistence type="predicted"/>
<keyword evidence="1" id="KW-0732">Signal</keyword>
<feature type="domain" description="Phospholipase/carboxylesterase/thioesterase" evidence="3">
    <location>
        <begin position="167"/>
        <end position="246"/>
    </location>
</feature>
<sequence>MSSNFANPSASLPSPHRSHRSRRTRRAARTAALALGLALTATLTGCTAGPRPPAAAGPTVSGRASASASAPTAAAADSRERLTVDGGTREYLVHRSAADGAGPRPLLIAFHGRGADAENLRKQSGLDRAAEARGMLVVYPEAVGKAWGAGTAPSAQRPDPDADVRFTEALVAELVRTGRADPHRVYVAGFSNGGSMALRMAAQRPDLVAGAASVSGELPTGAAAVKPTGPVPVLIVYGAEDPVRPLAGLPSPGPAGPGEEPITATMSARASAEAFAAAGGAGDPAEEGKPGYDSVTWRPGPAGATVRLLVMHGAGHTWPGSAVPPPAGFGPVSTALDASSTVLDFLSAGRR</sequence>
<dbReference type="EMBL" id="CP165727">
    <property type="protein sequence ID" value="XDV62359.1"/>
    <property type="molecule type" value="Genomic_DNA"/>
</dbReference>
<dbReference type="InterPro" id="IPR050955">
    <property type="entry name" value="Plant_Biomass_Hydrol_Est"/>
</dbReference>
<accession>A0AB39XWT6</accession>
<evidence type="ECO:0000256" key="2">
    <source>
        <dbReference type="SAM" id="MobiDB-lite"/>
    </source>
</evidence>
<dbReference type="SUPFAM" id="SSF53474">
    <property type="entry name" value="alpha/beta-Hydrolases"/>
    <property type="match status" value="1"/>
</dbReference>
<reference evidence="4" key="1">
    <citation type="submission" date="2024-08" db="EMBL/GenBank/DDBJ databases">
        <authorList>
            <person name="Yu S.T."/>
        </authorList>
    </citation>
    <scope>NUCLEOTIDE SEQUENCE</scope>
    <source>
        <strain evidence="4">R33</strain>
    </source>
</reference>
<dbReference type="AlphaFoldDB" id="A0AB39XWT6"/>
<protein>
    <submittedName>
        <fullName evidence="4">PHB depolymerase family esterase</fullName>
    </submittedName>
</protein>
<evidence type="ECO:0000259" key="3">
    <source>
        <dbReference type="Pfam" id="PF02230"/>
    </source>
</evidence>
<dbReference type="Gene3D" id="3.40.50.1820">
    <property type="entry name" value="alpha/beta hydrolase"/>
    <property type="match status" value="1"/>
</dbReference>
<dbReference type="PANTHER" id="PTHR43037">
    <property type="entry name" value="UNNAMED PRODUCT-RELATED"/>
    <property type="match status" value="1"/>
</dbReference>
<feature type="compositionally biased region" description="Basic residues" evidence="2">
    <location>
        <begin position="16"/>
        <end position="28"/>
    </location>
</feature>
<dbReference type="RefSeq" id="WP_369776971.1">
    <property type="nucleotide sequence ID" value="NZ_CP165727.1"/>
</dbReference>
<feature type="region of interest" description="Disordered" evidence="2">
    <location>
        <begin position="275"/>
        <end position="295"/>
    </location>
</feature>
<gene>
    <name evidence="4" type="ORF">AB5J51_05095</name>
</gene>
<feature type="region of interest" description="Disordered" evidence="2">
    <location>
        <begin position="1"/>
        <end position="28"/>
    </location>
</feature>
<dbReference type="GO" id="GO:0016787">
    <property type="term" value="F:hydrolase activity"/>
    <property type="evidence" value="ECO:0007669"/>
    <property type="project" value="InterPro"/>
</dbReference>
<dbReference type="Pfam" id="PF02230">
    <property type="entry name" value="Abhydrolase_2"/>
    <property type="match status" value="1"/>
</dbReference>
<feature type="region of interest" description="Disordered" evidence="2">
    <location>
        <begin position="44"/>
        <end position="80"/>
    </location>
</feature>
<evidence type="ECO:0000256" key="1">
    <source>
        <dbReference type="ARBA" id="ARBA00022729"/>
    </source>
</evidence>
<feature type="region of interest" description="Disordered" evidence="2">
    <location>
        <begin position="247"/>
        <end position="266"/>
    </location>
</feature>
<dbReference type="PANTHER" id="PTHR43037:SF1">
    <property type="entry name" value="BLL1128 PROTEIN"/>
    <property type="match status" value="1"/>
</dbReference>
<dbReference type="InterPro" id="IPR029058">
    <property type="entry name" value="AB_hydrolase_fold"/>
</dbReference>
<name>A0AB39XWT6_9ACTN</name>
<feature type="compositionally biased region" description="Low complexity" evidence="2">
    <location>
        <begin position="56"/>
        <end position="76"/>
    </location>
</feature>
<evidence type="ECO:0000313" key="4">
    <source>
        <dbReference type="EMBL" id="XDV62359.1"/>
    </source>
</evidence>
<dbReference type="InterPro" id="IPR003140">
    <property type="entry name" value="PLipase/COase/thioEstase"/>
</dbReference>